<proteinExistence type="predicted"/>
<dbReference type="InterPro" id="IPR052788">
    <property type="entry name" value="RING-type_E3_ligase_ATL"/>
</dbReference>
<feature type="domain" description="RING-type" evidence="4">
    <location>
        <begin position="137"/>
        <end position="178"/>
    </location>
</feature>
<dbReference type="PROSITE" id="PS50089">
    <property type="entry name" value="ZF_RING_2"/>
    <property type="match status" value="1"/>
</dbReference>
<dbReference type="InterPro" id="IPR001841">
    <property type="entry name" value="Znf_RING"/>
</dbReference>
<dbReference type="PANTHER" id="PTHR45798">
    <property type="entry name" value="RING-H2 FINGER PROTEIN ATL61-RELATED-RELATED"/>
    <property type="match status" value="1"/>
</dbReference>
<dbReference type="GO" id="GO:0008270">
    <property type="term" value="F:zinc ion binding"/>
    <property type="evidence" value="ECO:0007669"/>
    <property type="project" value="UniProtKB-KW"/>
</dbReference>
<keyword evidence="3" id="KW-0862">Zinc</keyword>
<dbReference type="Gene3D" id="3.30.40.10">
    <property type="entry name" value="Zinc/RING finger domain, C3HC4 (zinc finger)"/>
    <property type="match status" value="1"/>
</dbReference>
<organism evidence="5">
    <name type="scientific">marine sediment metagenome</name>
    <dbReference type="NCBI Taxonomy" id="412755"/>
    <lineage>
        <taxon>unclassified sequences</taxon>
        <taxon>metagenomes</taxon>
        <taxon>ecological metagenomes</taxon>
    </lineage>
</organism>
<evidence type="ECO:0000256" key="3">
    <source>
        <dbReference type="ARBA" id="ARBA00022833"/>
    </source>
</evidence>
<dbReference type="SMART" id="SM00184">
    <property type="entry name" value="RING"/>
    <property type="match status" value="1"/>
</dbReference>
<name>X0UYX5_9ZZZZ</name>
<dbReference type="EMBL" id="BARS01027354">
    <property type="protein sequence ID" value="GAG11020.1"/>
    <property type="molecule type" value="Genomic_DNA"/>
</dbReference>
<evidence type="ECO:0000256" key="2">
    <source>
        <dbReference type="ARBA" id="ARBA00022771"/>
    </source>
</evidence>
<dbReference type="Pfam" id="PF13639">
    <property type="entry name" value="zf-RING_2"/>
    <property type="match status" value="1"/>
</dbReference>
<accession>X0UYX5</accession>
<dbReference type="AlphaFoldDB" id="X0UYX5"/>
<sequence length="197" mass="21315">MMHQDLGTSQSEDALVRESRLHAEESRIKEEAARFYCGNQSLSKQLDPTQVGEVMELTGVSAIEAICALDENQGDVIESAMALDDIREIVSISLVTREKALDALNASSGDIISALQVLGISPGEVLAVLEARDPPDCPICLSCMISDDDTGTLTCGHRFHTRCTDTWLARSPTCPLCREVQSGYEGDDSDSVYSDDS</sequence>
<gene>
    <name evidence="5" type="ORF">S01H1_42977</name>
</gene>
<dbReference type="InterPro" id="IPR013083">
    <property type="entry name" value="Znf_RING/FYVE/PHD"/>
</dbReference>
<dbReference type="SUPFAM" id="SSF57850">
    <property type="entry name" value="RING/U-box"/>
    <property type="match status" value="1"/>
</dbReference>
<keyword evidence="1" id="KW-0479">Metal-binding</keyword>
<evidence type="ECO:0000259" key="4">
    <source>
        <dbReference type="PROSITE" id="PS50089"/>
    </source>
</evidence>
<feature type="non-terminal residue" evidence="5">
    <location>
        <position position="197"/>
    </location>
</feature>
<keyword evidence="2" id="KW-0863">Zinc-finger</keyword>
<dbReference type="Gene3D" id="1.10.8.10">
    <property type="entry name" value="DNA helicase RuvA subunit, C-terminal domain"/>
    <property type="match status" value="1"/>
</dbReference>
<comment type="caution">
    <text evidence="5">The sequence shown here is derived from an EMBL/GenBank/DDBJ whole genome shotgun (WGS) entry which is preliminary data.</text>
</comment>
<reference evidence="5" key="1">
    <citation type="journal article" date="2014" name="Front. Microbiol.">
        <title>High frequency of phylogenetically diverse reductive dehalogenase-homologous genes in deep subseafloor sedimentary metagenomes.</title>
        <authorList>
            <person name="Kawai M."/>
            <person name="Futagami T."/>
            <person name="Toyoda A."/>
            <person name="Takaki Y."/>
            <person name="Nishi S."/>
            <person name="Hori S."/>
            <person name="Arai W."/>
            <person name="Tsubouchi T."/>
            <person name="Morono Y."/>
            <person name="Uchiyama I."/>
            <person name="Ito T."/>
            <person name="Fujiyama A."/>
            <person name="Inagaki F."/>
            <person name="Takami H."/>
        </authorList>
    </citation>
    <scope>NUCLEOTIDE SEQUENCE</scope>
    <source>
        <strain evidence="5">Expedition CK06-06</strain>
    </source>
</reference>
<evidence type="ECO:0000313" key="5">
    <source>
        <dbReference type="EMBL" id="GAG11020.1"/>
    </source>
</evidence>
<protein>
    <recommendedName>
        <fullName evidence="4">RING-type domain-containing protein</fullName>
    </recommendedName>
</protein>
<evidence type="ECO:0000256" key="1">
    <source>
        <dbReference type="ARBA" id="ARBA00022723"/>
    </source>
</evidence>
<dbReference type="PANTHER" id="PTHR45798:SF88">
    <property type="entry name" value="RING-H2 FINGER PROTEIN ATL61-RELATED"/>
    <property type="match status" value="1"/>
</dbReference>